<gene>
    <name evidence="1" type="ORF">GTO85_10890</name>
</gene>
<sequence length="45" mass="4984">MEKKTVKKIELKEEELSKVVGGSSTVAGYLGQGIFQFIFGKGKHR</sequence>
<dbReference type="RefSeq" id="WP_180862215.1">
    <property type="nucleotide sequence ID" value="NZ_CP047415.1"/>
</dbReference>
<accession>A0A7H9EC52</accession>
<dbReference type="AlphaFoldDB" id="A0A7H9EC52"/>
<reference evidence="1 2" key="1">
    <citation type="submission" date="2020-01" db="EMBL/GenBank/DDBJ databases">
        <title>Complete and circular genome sequences of six lactobacillus isolates from horses.</title>
        <authorList>
            <person name="Hassan H.M."/>
        </authorList>
    </citation>
    <scope>NUCLEOTIDE SEQUENCE [LARGE SCALE GENOMIC DNA]</scope>
    <source>
        <strain evidence="1 2">1D</strain>
    </source>
</reference>
<evidence type="ECO:0008006" key="3">
    <source>
        <dbReference type="Google" id="ProtNLM"/>
    </source>
</evidence>
<evidence type="ECO:0000313" key="1">
    <source>
        <dbReference type="EMBL" id="QLL74795.1"/>
    </source>
</evidence>
<evidence type="ECO:0000313" key="2">
    <source>
        <dbReference type="Proteomes" id="UP000510660"/>
    </source>
</evidence>
<protein>
    <recommendedName>
        <fullName evidence="3">Bacteriocin</fullName>
    </recommendedName>
</protein>
<dbReference type="EMBL" id="CP047415">
    <property type="protein sequence ID" value="QLL74795.1"/>
    <property type="molecule type" value="Genomic_DNA"/>
</dbReference>
<organism evidence="1 2">
    <name type="scientific">Lactobacillus crispatus</name>
    <dbReference type="NCBI Taxonomy" id="47770"/>
    <lineage>
        <taxon>Bacteria</taxon>
        <taxon>Bacillati</taxon>
        <taxon>Bacillota</taxon>
        <taxon>Bacilli</taxon>
        <taxon>Lactobacillales</taxon>
        <taxon>Lactobacillaceae</taxon>
        <taxon>Lactobacillus</taxon>
    </lineage>
</organism>
<proteinExistence type="predicted"/>
<dbReference type="Proteomes" id="UP000510660">
    <property type="component" value="Chromosome"/>
</dbReference>
<name>A0A7H9EC52_9LACO</name>